<feature type="region of interest" description="Disordered" evidence="2">
    <location>
        <begin position="289"/>
        <end position="317"/>
    </location>
</feature>
<keyword evidence="1" id="KW-0597">Phosphoprotein</keyword>
<reference evidence="5" key="1">
    <citation type="submission" date="2023-05" db="EMBL/GenBank/DDBJ databases">
        <title>Nepenthes gracilis genome sequencing.</title>
        <authorList>
            <person name="Fukushima K."/>
        </authorList>
    </citation>
    <scope>NUCLEOTIDE SEQUENCE</scope>
    <source>
        <strain evidence="5">SING2019-196</strain>
    </source>
</reference>
<comment type="caution">
    <text evidence="5">The sequence shown here is derived from an EMBL/GenBank/DDBJ whole genome shotgun (WGS) entry which is preliminary data.</text>
</comment>
<dbReference type="Pfam" id="PF01424">
    <property type="entry name" value="R3H"/>
    <property type="match status" value="1"/>
</dbReference>
<sequence length="627" mass="69956">MDGCSVEDLGAAESREATDVEERMKRLMLSPATATKKEFAASSIWSSSSASSSGNTPVPEPGADASSAGSVNLRSSSSAGAEKGALEGLSEEAIHQVDQFLREALQNPRERLSILRLEQDIEKFICDPTQHQLEFQKLPTSYLRLAAHRVAQHYFLQSMVLLDNNLPDGSGSKIVVHKNSAECQLPRIRLADVPVNLPQEDGGGKVAIKQRLLKRSPVINNSNSYSAQNQSKSVEERKEEYNKARARIFNSNNRNGTSCVKPENELRMDTFQLGSVGISKLEEKSVLGGSDLSTGRGILNSSTSSGRSGRSRTEKEPVVKCKPNNRVAIFRDRDVDRKDPDYDRSYERYMHRFDPRFGFNTVPYAVQPMYNSAVNYNMEVQQPSSTCRPQVSAEHQPRLPQHVPGPWASLSNPPGIGYGHPEPIMTAFTPNQVSGQSSSALYLHSPQYPCQLPGMQFVYPHERIHLLYSQQHDATLGLARPPVHFGWQVCRHRKLRQAAGTLFVQKKYKCSDFICTHTPIFYAMGLYTQISLSCPGRTKLQTLLVTLTTWRNFLSIVSMWPTKCIFSSNAQGSTQTFLVYIESPMTSWRNSRPSRKGQHQVMIHDSIPMNSGSLQSYTVNSYVVSVF</sequence>
<dbReference type="EMBL" id="BSYO01000012">
    <property type="protein sequence ID" value="GMH13250.1"/>
    <property type="molecule type" value="Genomic_DNA"/>
</dbReference>
<gene>
    <name evidence="5" type="ORF">Nepgr_015091</name>
</gene>
<feature type="compositionally biased region" description="Polar residues" evidence="2">
    <location>
        <begin position="67"/>
        <end position="79"/>
    </location>
</feature>
<organism evidence="5 6">
    <name type="scientific">Nepenthes gracilis</name>
    <name type="common">Slender pitcher plant</name>
    <dbReference type="NCBI Taxonomy" id="150966"/>
    <lineage>
        <taxon>Eukaryota</taxon>
        <taxon>Viridiplantae</taxon>
        <taxon>Streptophyta</taxon>
        <taxon>Embryophyta</taxon>
        <taxon>Tracheophyta</taxon>
        <taxon>Spermatophyta</taxon>
        <taxon>Magnoliopsida</taxon>
        <taxon>eudicotyledons</taxon>
        <taxon>Gunneridae</taxon>
        <taxon>Pentapetalae</taxon>
        <taxon>Caryophyllales</taxon>
        <taxon>Nepenthaceae</taxon>
        <taxon>Nepenthes</taxon>
    </lineage>
</organism>
<protein>
    <submittedName>
        <fullName evidence="5">Uncharacterized protein</fullName>
    </submittedName>
</protein>
<dbReference type="InterPro" id="IPR051937">
    <property type="entry name" value="R3H_domain_containing"/>
</dbReference>
<dbReference type="Proteomes" id="UP001279734">
    <property type="component" value="Unassembled WGS sequence"/>
</dbReference>
<feature type="compositionally biased region" description="Low complexity" evidence="2">
    <location>
        <begin position="44"/>
        <end position="53"/>
    </location>
</feature>
<dbReference type="PANTHER" id="PTHR15672:SF8">
    <property type="entry name" value="PROTEIN ENCORE"/>
    <property type="match status" value="1"/>
</dbReference>
<dbReference type="Gene3D" id="3.30.1370.50">
    <property type="entry name" value="R3H-like domain"/>
    <property type="match status" value="1"/>
</dbReference>
<dbReference type="PROSITE" id="PS51673">
    <property type="entry name" value="SUZ"/>
    <property type="match status" value="1"/>
</dbReference>
<accession>A0AAD3SKG5</accession>
<feature type="region of interest" description="Disordered" evidence="2">
    <location>
        <begin position="44"/>
        <end position="84"/>
    </location>
</feature>
<name>A0AAD3SKG5_NEPGR</name>
<evidence type="ECO:0000256" key="1">
    <source>
        <dbReference type="ARBA" id="ARBA00022553"/>
    </source>
</evidence>
<dbReference type="InterPro" id="IPR024771">
    <property type="entry name" value="SUZ"/>
</dbReference>
<dbReference type="PROSITE" id="PS51061">
    <property type="entry name" value="R3H"/>
    <property type="match status" value="1"/>
</dbReference>
<dbReference type="PANTHER" id="PTHR15672">
    <property type="entry name" value="CAMP-REGULATED PHOSPHOPROTEIN 21 RELATED R3H DOMAIN CONTAINING PROTEIN"/>
    <property type="match status" value="1"/>
</dbReference>
<keyword evidence="6" id="KW-1185">Reference proteome</keyword>
<feature type="region of interest" description="Disordered" evidence="2">
    <location>
        <begin position="1"/>
        <end position="23"/>
    </location>
</feature>
<dbReference type="SUPFAM" id="SSF82708">
    <property type="entry name" value="R3H domain"/>
    <property type="match status" value="1"/>
</dbReference>
<evidence type="ECO:0000259" key="3">
    <source>
        <dbReference type="PROSITE" id="PS51061"/>
    </source>
</evidence>
<dbReference type="Pfam" id="PF12752">
    <property type="entry name" value="SUZ"/>
    <property type="match status" value="1"/>
</dbReference>
<dbReference type="GO" id="GO:0003676">
    <property type="term" value="F:nucleic acid binding"/>
    <property type="evidence" value="ECO:0007669"/>
    <property type="project" value="UniProtKB-UniRule"/>
</dbReference>
<proteinExistence type="predicted"/>
<evidence type="ECO:0000259" key="4">
    <source>
        <dbReference type="PROSITE" id="PS51673"/>
    </source>
</evidence>
<dbReference type="AlphaFoldDB" id="A0AAD3SKG5"/>
<evidence type="ECO:0000313" key="6">
    <source>
        <dbReference type="Proteomes" id="UP001279734"/>
    </source>
</evidence>
<dbReference type="SMART" id="SM00393">
    <property type="entry name" value="R3H"/>
    <property type="match status" value="1"/>
</dbReference>
<evidence type="ECO:0000256" key="2">
    <source>
        <dbReference type="SAM" id="MobiDB-lite"/>
    </source>
</evidence>
<feature type="domain" description="SUZ" evidence="4">
    <location>
        <begin position="184"/>
        <end position="253"/>
    </location>
</feature>
<dbReference type="InterPro" id="IPR001374">
    <property type="entry name" value="R3H_dom"/>
</dbReference>
<dbReference type="InterPro" id="IPR036867">
    <property type="entry name" value="R3H_dom_sf"/>
</dbReference>
<feature type="compositionally biased region" description="Basic and acidic residues" evidence="2">
    <location>
        <begin position="13"/>
        <end position="23"/>
    </location>
</feature>
<evidence type="ECO:0000313" key="5">
    <source>
        <dbReference type="EMBL" id="GMH13250.1"/>
    </source>
</evidence>
<dbReference type="CDD" id="cd02642">
    <property type="entry name" value="R3H_encore_like"/>
    <property type="match status" value="1"/>
</dbReference>
<feature type="domain" description="R3H" evidence="3">
    <location>
        <begin position="111"/>
        <end position="180"/>
    </location>
</feature>